<dbReference type="Pfam" id="PF00271">
    <property type="entry name" value="Helicase_C"/>
    <property type="match status" value="1"/>
</dbReference>
<dbReference type="SMART" id="SM00490">
    <property type="entry name" value="HELICc"/>
    <property type="match status" value="1"/>
</dbReference>
<accession>A0A9P9DG30</accession>
<feature type="compositionally biased region" description="Basic residues" evidence="6">
    <location>
        <begin position="829"/>
        <end position="838"/>
    </location>
</feature>
<evidence type="ECO:0000256" key="5">
    <source>
        <dbReference type="ARBA" id="ARBA00034808"/>
    </source>
</evidence>
<dbReference type="EC" id="5.6.2.4" evidence="5"/>
<evidence type="ECO:0000313" key="9">
    <source>
        <dbReference type="EMBL" id="KAH7118509.1"/>
    </source>
</evidence>
<dbReference type="EMBL" id="JAGMUV010000027">
    <property type="protein sequence ID" value="KAH7118509.1"/>
    <property type="molecule type" value="Genomic_DNA"/>
</dbReference>
<dbReference type="SUPFAM" id="SSF52540">
    <property type="entry name" value="P-loop containing nucleoside triphosphate hydrolases"/>
    <property type="match status" value="1"/>
</dbReference>
<evidence type="ECO:0000259" key="8">
    <source>
        <dbReference type="PROSITE" id="PS51194"/>
    </source>
</evidence>
<keyword evidence="10" id="KW-1185">Reference proteome</keyword>
<dbReference type="Proteomes" id="UP000738349">
    <property type="component" value="Unassembled WGS sequence"/>
</dbReference>
<feature type="compositionally biased region" description="Basic and acidic residues" evidence="6">
    <location>
        <begin position="690"/>
        <end position="703"/>
    </location>
</feature>
<dbReference type="PROSITE" id="PS51194">
    <property type="entry name" value="HELICASE_CTER"/>
    <property type="match status" value="1"/>
</dbReference>
<evidence type="ECO:0000256" key="6">
    <source>
        <dbReference type="SAM" id="MobiDB-lite"/>
    </source>
</evidence>
<feature type="region of interest" description="Disordered" evidence="6">
    <location>
        <begin position="690"/>
        <end position="719"/>
    </location>
</feature>
<dbReference type="GO" id="GO:0005737">
    <property type="term" value="C:cytoplasm"/>
    <property type="evidence" value="ECO:0007669"/>
    <property type="project" value="TreeGrafter"/>
</dbReference>
<feature type="compositionally biased region" description="Basic and acidic residues" evidence="6">
    <location>
        <begin position="839"/>
        <end position="848"/>
    </location>
</feature>
<dbReference type="OrthoDB" id="4776865at2759"/>
<dbReference type="Gene3D" id="3.40.50.300">
    <property type="entry name" value="P-loop containing nucleotide triphosphate hydrolases"/>
    <property type="match status" value="2"/>
</dbReference>
<keyword evidence="9" id="KW-0347">Helicase</keyword>
<name>A0A9P9DG30_9HYPO</name>
<dbReference type="PROSITE" id="PS51192">
    <property type="entry name" value="HELICASE_ATP_BIND_1"/>
    <property type="match status" value="1"/>
</dbReference>
<gene>
    <name evidence="9" type="ORF">EDB81DRAFT_667967</name>
</gene>
<dbReference type="GO" id="GO:0000724">
    <property type="term" value="P:double-strand break repair via homologous recombination"/>
    <property type="evidence" value="ECO:0007669"/>
    <property type="project" value="TreeGrafter"/>
</dbReference>
<dbReference type="PANTHER" id="PTHR13710">
    <property type="entry name" value="DNA HELICASE RECQ FAMILY MEMBER"/>
    <property type="match status" value="1"/>
</dbReference>
<feature type="domain" description="Helicase C-terminal" evidence="8">
    <location>
        <begin position="290"/>
        <end position="448"/>
    </location>
</feature>
<comment type="similarity">
    <text evidence="1">Belongs to the helicase family. RecQ subfamily.</text>
</comment>
<keyword evidence="9" id="KW-0378">Hydrolase</keyword>
<protein>
    <recommendedName>
        <fullName evidence="5">DNA 3'-5' helicase</fullName>
        <ecNumber evidence="5">5.6.2.4</ecNumber>
    </recommendedName>
</protein>
<comment type="catalytic activity">
    <reaction evidence="4">
        <text>Couples ATP hydrolysis with the unwinding of duplex DNA by translocating in the 3'-5' direction.</text>
        <dbReference type="EC" id="5.6.2.4"/>
    </reaction>
</comment>
<dbReference type="InterPro" id="IPR014001">
    <property type="entry name" value="Helicase_ATP-bd"/>
</dbReference>
<feature type="region of interest" description="Disordered" evidence="6">
    <location>
        <begin position="742"/>
        <end position="763"/>
    </location>
</feature>
<comment type="caution">
    <text evidence="9">The sequence shown here is derived from an EMBL/GenBank/DDBJ whole genome shotgun (WGS) entry which is preliminary data.</text>
</comment>
<proteinExistence type="inferred from homology"/>
<keyword evidence="3" id="KW-0067">ATP-binding</keyword>
<organism evidence="9 10">
    <name type="scientific">Dactylonectria macrodidyma</name>
    <dbReference type="NCBI Taxonomy" id="307937"/>
    <lineage>
        <taxon>Eukaryota</taxon>
        <taxon>Fungi</taxon>
        <taxon>Dikarya</taxon>
        <taxon>Ascomycota</taxon>
        <taxon>Pezizomycotina</taxon>
        <taxon>Sordariomycetes</taxon>
        <taxon>Hypocreomycetidae</taxon>
        <taxon>Hypocreales</taxon>
        <taxon>Nectriaceae</taxon>
        <taxon>Dactylonectria</taxon>
    </lineage>
</organism>
<evidence type="ECO:0000313" key="10">
    <source>
        <dbReference type="Proteomes" id="UP000738349"/>
    </source>
</evidence>
<reference evidence="9" key="1">
    <citation type="journal article" date="2021" name="Nat. Commun.">
        <title>Genetic determinants of endophytism in the Arabidopsis root mycobiome.</title>
        <authorList>
            <person name="Mesny F."/>
            <person name="Miyauchi S."/>
            <person name="Thiergart T."/>
            <person name="Pickel B."/>
            <person name="Atanasova L."/>
            <person name="Karlsson M."/>
            <person name="Huettel B."/>
            <person name="Barry K.W."/>
            <person name="Haridas S."/>
            <person name="Chen C."/>
            <person name="Bauer D."/>
            <person name="Andreopoulos W."/>
            <person name="Pangilinan J."/>
            <person name="LaButti K."/>
            <person name="Riley R."/>
            <person name="Lipzen A."/>
            <person name="Clum A."/>
            <person name="Drula E."/>
            <person name="Henrissat B."/>
            <person name="Kohler A."/>
            <person name="Grigoriev I.V."/>
            <person name="Martin F.M."/>
            <person name="Hacquard S."/>
        </authorList>
    </citation>
    <scope>NUCLEOTIDE SEQUENCE</scope>
    <source>
        <strain evidence="9">MPI-CAGE-AT-0147</strain>
    </source>
</reference>
<evidence type="ECO:0000256" key="3">
    <source>
        <dbReference type="ARBA" id="ARBA00022840"/>
    </source>
</evidence>
<dbReference type="InterPro" id="IPR001650">
    <property type="entry name" value="Helicase_C-like"/>
</dbReference>
<dbReference type="SMART" id="SM00487">
    <property type="entry name" value="DEXDc"/>
    <property type="match status" value="1"/>
</dbReference>
<evidence type="ECO:0000259" key="7">
    <source>
        <dbReference type="PROSITE" id="PS51192"/>
    </source>
</evidence>
<evidence type="ECO:0000256" key="2">
    <source>
        <dbReference type="ARBA" id="ARBA00022741"/>
    </source>
</evidence>
<keyword evidence="2" id="KW-0547">Nucleotide-binding</keyword>
<dbReference type="InterPro" id="IPR027417">
    <property type="entry name" value="P-loop_NTPase"/>
</dbReference>
<dbReference type="GO" id="GO:0005524">
    <property type="term" value="F:ATP binding"/>
    <property type="evidence" value="ECO:0007669"/>
    <property type="project" value="UniProtKB-KW"/>
</dbReference>
<dbReference type="GO" id="GO:0005634">
    <property type="term" value="C:nucleus"/>
    <property type="evidence" value="ECO:0007669"/>
    <property type="project" value="TreeGrafter"/>
</dbReference>
<dbReference type="AlphaFoldDB" id="A0A9P9DG30"/>
<evidence type="ECO:0000256" key="4">
    <source>
        <dbReference type="ARBA" id="ARBA00034617"/>
    </source>
</evidence>
<feature type="domain" description="Helicase ATP-binding" evidence="7">
    <location>
        <begin position="75"/>
        <end position="247"/>
    </location>
</feature>
<dbReference type="GO" id="GO:0043138">
    <property type="term" value="F:3'-5' DNA helicase activity"/>
    <property type="evidence" value="ECO:0007669"/>
    <property type="project" value="UniProtKB-EC"/>
</dbReference>
<feature type="region of interest" description="Disordered" evidence="6">
    <location>
        <begin position="788"/>
        <end position="848"/>
    </location>
</feature>
<sequence length="848" mass="94767">MRNRASIRRRRRDTTNDARNLVQDADNTTSMLAIQDLVDKARHAPEEVQKGIIRAGLERHLYPFEPRQKQVDAIWHLVFKREDLLLAAKTSFGKSIIFQAAPLFRRGGIGLIIIPLDRIGQEQCIKIQRLPGARSVFINGRTDKTDVLAQEIETGVYTHLIMGPEIAAGWFRSIASSPAFKKRVCIVAVDELHLVALWGNGIRPQYAQLSLLRRRLGGGVPWFGCSATLDRTTLDTATKMTGFQASCEFFRSSIDRPEIKLMVEMIQPRTTKRFTSLFFVLQDAITNGSPTPESILKTVIFIDSRRDIQKCAECLREWLQKLSDGAIRARDCKQIIQAYHSHTTLNDKNAIYDEFSKADSKIRITVATESLGTGVDLSDVIRVVQYGFPLERLLCVLIQRFGRAARMTGIKGEAIFLVESWAVGDRIASTRAAMFSSSQTPSSLRRLSATTGLAQSCSAEPVVGGDIPDDESDVAVDIIDCDVPGEQRRRKTDRERRTDLYNDCPALFNPVNRSSCLRRILMDWLQESLSDPASKLPAPGPDECCSVCNPSLTRTVPFPWEIGPVLRKPHEGTASGAFYDRLVWGDNAVNSAHQMAKPKLSVWLFTQKSEWISLSREYAYIHTAAELEEFVESTWLKDHFGELFKEFNDIKSYVVRNWPGGSRPRTSRTSRTSGAAGPVHISRKCQEFYRGRDGRESQERRASNEVGIPRTPDQGRRTSFLREREEFASSLQRIIANARESSASCSPHLSTPPMAPVPANSSSTSISGLMTSTNANCSAAISSVFEDSENEVPGVVDGNRLSKRPTSSRGEGEMAKRVALGGLDPNARRSARNQKGKNSRYDHREWIL</sequence>
<dbReference type="GO" id="GO:0003676">
    <property type="term" value="F:nucleic acid binding"/>
    <property type="evidence" value="ECO:0007669"/>
    <property type="project" value="InterPro"/>
</dbReference>
<dbReference type="Pfam" id="PF00270">
    <property type="entry name" value="DEAD"/>
    <property type="match status" value="1"/>
</dbReference>
<dbReference type="GO" id="GO:0005694">
    <property type="term" value="C:chromosome"/>
    <property type="evidence" value="ECO:0007669"/>
    <property type="project" value="TreeGrafter"/>
</dbReference>
<evidence type="ECO:0000256" key="1">
    <source>
        <dbReference type="ARBA" id="ARBA00005446"/>
    </source>
</evidence>
<dbReference type="PANTHER" id="PTHR13710:SF120">
    <property type="entry name" value="BIFUNCTIONAL 3'-5' EXONUCLEASE_ATP-DEPENDENT HELICASE WRN"/>
    <property type="match status" value="1"/>
</dbReference>
<dbReference type="GO" id="GO:0009378">
    <property type="term" value="F:four-way junction helicase activity"/>
    <property type="evidence" value="ECO:0007669"/>
    <property type="project" value="TreeGrafter"/>
</dbReference>
<feature type="region of interest" description="Disordered" evidence="6">
    <location>
        <begin position="658"/>
        <end position="678"/>
    </location>
</feature>
<feature type="compositionally biased region" description="Low complexity" evidence="6">
    <location>
        <begin position="659"/>
        <end position="677"/>
    </location>
</feature>
<dbReference type="InterPro" id="IPR011545">
    <property type="entry name" value="DEAD/DEAH_box_helicase_dom"/>
</dbReference>